<comment type="caution">
    <text evidence="1">The sequence shown here is derived from an EMBL/GenBank/DDBJ whole genome shotgun (WGS) entry which is preliminary data.</text>
</comment>
<dbReference type="EMBL" id="NSIT01000070">
    <property type="protein sequence ID" value="PJE79423.1"/>
    <property type="molecule type" value="Genomic_DNA"/>
</dbReference>
<organism evidence="1">
    <name type="scientific">invertebrate metagenome</name>
    <dbReference type="NCBI Taxonomy" id="1711999"/>
    <lineage>
        <taxon>unclassified sequences</taxon>
        <taxon>metagenomes</taxon>
        <taxon>organismal metagenomes</taxon>
    </lineage>
</organism>
<sequence length="410" mass="47142">MKSIAISVQCFFYCFLLFFTNAAFSGESEYRKKIKRLCETLSTQEDQKQLFLDELKKEKNPPNSAMSLSTSSEGFVSLKTLKSVFTDKSLVQCIRKMEQELEETYSNPKVDISSQAGLQLIIHEKQPEVSDVFPCYEIFSKLAPPSYYPQDSHRKKIKVFCVFNDRGNNREFTVIDDLKVGRAIICFKVLPDLQTQQFNRTLMPAGDIDELHQKFTLDRDLETTTMAKMSIIEKVTLKDDKEFFKPEIVAEIVADNGCTDLVAIPWLEECEDYVPRAEKKTLLIDWNKLDETAKENLSPKLQHKARSASVRFVELDGTKFFFSNFMKFSFLLLQTIVPMIGTGQEFMSTLVDWLKNAEQESGFFLEDSHDFVDFIVVERPTKEKDSKEIPEVLVSQGSSNNITIQLKPVF</sequence>
<accession>A0A2H9T883</accession>
<reference evidence="1" key="1">
    <citation type="journal article" date="2017" name="Appl. Environ. Microbiol.">
        <title>Molecular characterization of an Endozoicomonas-like organism causing infection in king scallop Pecten maximus L.</title>
        <authorList>
            <person name="Cano I."/>
            <person name="van Aerle R."/>
            <person name="Ross S."/>
            <person name="Verner-Jeffreys D.W."/>
            <person name="Paley R.K."/>
            <person name="Rimmer G."/>
            <person name="Ryder D."/>
            <person name="Hooper P."/>
            <person name="Stone D."/>
            <person name="Feist S.W."/>
        </authorList>
    </citation>
    <scope>NUCLEOTIDE SEQUENCE</scope>
</reference>
<gene>
    <name evidence="1" type="ORF">CI610_01617</name>
</gene>
<evidence type="ECO:0000313" key="1">
    <source>
        <dbReference type="EMBL" id="PJE79423.1"/>
    </source>
</evidence>
<protein>
    <submittedName>
        <fullName evidence="1">Uncharacterized protein</fullName>
    </submittedName>
</protein>
<name>A0A2H9T883_9ZZZZ</name>
<proteinExistence type="predicted"/>
<dbReference type="AlphaFoldDB" id="A0A2H9T883"/>